<dbReference type="EMBL" id="CP043930">
    <property type="protein sequence ID" value="QGQ24257.1"/>
    <property type="molecule type" value="Genomic_DNA"/>
</dbReference>
<dbReference type="InterPro" id="IPR057207">
    <property type="entry name" value="FBXL15_LRR"/>
</dbReference>
<dbReference type="Pfam" id="PF25372">
    <property type="entry name" value="DUF7885"/>
    <property type="match status" value="1"/>
</dbReference>
<dbReference type="AlphaFoldDB" id="A0A6I6AD60"/>
<keyword evidence="2" id="KW-1133">Transmembrane helix</keyword>
<evidence type="ECO:0000313" key="5">
    <source>
        <dbReference type="Proteomes" id="UP000427281"/>
    </source>
</evidence>
<keyword evidence="5" id="KW-1185">Reference proteome</keyword>
<dbReference type="KEGG" id="gim:F1728_16870"/>
<protein>
    <recommendedName>
        <fullName evidence="3">F-box/LRR-repeat protein 15-like leucin rich repeat domain-containing protein</fullName>
    </recommendedName>
</protein>
<gene>
    <name evidence="4" type="ORF">F1728_16870</name>
</gene>
<reference evidence="4 5" key="1">
    <citation type="submission" date="2019-09" db="EMBL/GenBank/DDBJ databases">
        <title>Gimesia benthica sp. nov., a novel bacterium isolated from deep-sea water of the Northwest Indian Ocean.</title>
        <authorList>
            <person name="Dai X."/>
        </authorList>
    </citation>
    <scope>NUCLEOTIDE SEQUENCE [LARGE SCALE GENOMIC DNA]</scope>
    <source>
        <strain evidence="4 5">E7</strain>
    </source>
</reference>
<dbReference type="GO" id="GO:0031146">
    <property type="term" value="P:SCF-dependent proteasomal ubiquitin-dependent protein catabolic process"/>
    <property type="evidence" value="ECO:0007669"/>
    <property type="project" value="TreeGrafter"/>
</dbReference>
<feature type="transmembrane region" description="Helical" evidence="2">
    <location>
        <begin position="38"/>
        <end position="59"/>
    </location>
</feature>
<name>A0A6I6AD60_9PLAN</name>
<feature type="domain" description="F-box/LRR-repeat protein 15-like leucin rich repeat" evidence="3">
    <location>
        <begin position="199"/>
        <end position="290"/>
    </location>
</feature>
<evidence type="ECO:0000256" key="1">
    <source>
        <dbReference type="SAM" id="MobiDB-lite"/>
    </source>
</evidence>
<accession>A0A6I6AD60</accession>
<feature type="compositionally biased region" description="Low complexity" evidence="1">
    <location>
        <begin position="12"/>
        <end position="22"/>
    </location>
</feature>
<dbReference type="SUPFAM" id="SSF52047">
    <property type="entry name" value="RNI-like"/>
    <property type="match status" value="1"/>
</dbReference>
<dbReference type="InterPro" id="IPR032675">
    <property type="entry name" value="LRR_dom_sf"/>
</dbReference>
<dbReference type="Proteomes" id="UP000427281">
    <property type="component" value="Chromosome"/>
</dbReference>
<evidence type="ECO:0000256" key="2">
    <source>
        <dbReference type="SAM" id="Phobius"/>
    </source>
</evidence>
<feature type="region of interest" description="Disordered" evidence="1">
    <location>
        <begin position="1"/>
        <end position="24"/>
    </location>
</feature>
<sequence>MAVGPRVRTTGDSMSSPDDSPSIKQADQVRRTLFKRPLFIVLFLLGTVMAYSLFLIVMFHERVAFFQKHGAHLETEFRNSRGELIRGGYENAPAKHFIPGPLLRYQRSIDGVHLTRSAQLSDSEIDQLFQQLSNFPQLKWLTLEGFHINQPRARALARLTKLEDLALRFCTIDETCLTTLLGQNGLQHVSLANSKFDESELAVFHQQPAQKTLRSLSLSNCQVTDQTAKLIAGCNQLSFLELDGTGISDQGVKILARLPHLEVLILDHTDITDTGVAYLSGTPQLVELSLSNTGTSDEMLESLQLEIPALRVSDD</sequence>
<dbReference type="Gene3D" id="3.80.10.10">
    <property type="entry name" value="Ribonuclease Inhibitor"/>
    <property type="match status" value="1"/>
</dbReference>
<dbReference type="PANTHER" id="PTHR13318">
    <property type="entry name" value="PARTNER OF PAIRED, ISOFORM B-RELATED"/>
    <property type="match status" value="1"/>
</dbReference>
<evidence type="ECO:0000313" key="4">
    <source>
        <dbReference type="EMBL" id="QGQ24257.1"/>
    </source>
</evidence>
<keyword evidence="2" id="KW-0812">Transmembrane</keyword>
<dbReference type="GO" id="GO:0019005">
    <property type="term" value="C:SCF ubiquitin ligase complex"/>
    <property type="evidence" value="ECO:0007669"/>
    <property type="project" value="TreeGrafter"/>
</dbReference>
<keyword evidence="2" id="KW-0472">Membrane</keyword>
<dbReference type="PANTHER" id="PTHR13318:SF95">
    <property type="entry name" value="F-BOX PROTEIN YLR352W"/>
    <property type="match status" value="1"/>
</dbReference>
<evidence type="ECO:0000259" key="3">
    <source>
        <dbReference type="Pfam" id="PF25372"/>
    </source>
</evidence>
<proteinExistence type="predicted"/>
<organism evidence="4 5">
    <name type="scientific">Gimesia benthica</name>
    <dbReference type="NCBI Taxonomy" id="2608982"/>
    <lineage>
        <taxon>Bacteria</taxon>
        <taxon>Pseudomonadati</taxon>
        <taxon>Planctomycetota</taxon>
        <taxon>Planctomycetia</taxon>
        <taxon>Planctomycetales</taxon>
        <taxon>Planctomycetaceae</taxon>
        <taxon>Gimesia</taxon>
    </lineage>
</organism>